<dbReference type="STRING" id="4555.K3XQ58"/>
<dbReference type="PANTHER" id="PTHR45786">
    <property type="entry name" value="DNA BINDING PROTEIN-LIKE"/>
    <property type="match status" value="1"/>
</dbReference>
<evidence type="ECO:0008006" key="4">
    <source>
        <dbReference type="Google" id="ProtNLM"/>
    </source>
</evidence>
<evidence type="ECO:0000313" key="2">
    <source>
        <dbReference type="EnsemblPlants" id="KQL08254"/>
    </source>
</evidence>
<reference evidence="3" key="1">
    <citation type="journal article" date="2012" name="Nat. Biotechnol.">
        <title>Reference genome sequence of the model plant Setaria.</title>
        <authorList>
            <person name="Bennetzen J.L."/>
            <person name="Schmutz J."/>
            <person name="Wang H."/>
            <person name="Percifield R."/>
            <person name="Hawkins J."/>
            <person name="Pontaroli A.C."/>
            <person name="Estep M."/>
            <person name="Feng L."/>
            <person name="Vaughn J.N."/>
            <person name="Grimwood J."/>
            <person name="Jenkins J."/>
            <person name="Barry K."/>
            <person name="Lindquist E."/>
            <person name="Hellsten U."/>
            <person name="Deshpande S."/>
            <person name="Wang X."/>
            <person name="Wu X."/>
            <person name="Mitros T."/>
            <person name="Triplett J."/>
            <person name="Yang X."/>
            <person name="Ye C.Y."/>
            <person name="Mauro-Herrera M."/>
            <person name="Wang L."/>
            <person name="Li P."/>
            <person name="Sharma M."/>
            <person name="Sharma R."/>
            <person name="Ronald P.C."/>
            <person name="Panaud O."/>
            <person name="Kellogg E.A."/>
            <person name="Brutnell T.P."/>
            <person name="Doust A.N."/>
            <person name="Tuskan G.A."/>
            <person name="Rokhsar D."/>
            <person name="Devos K.M."/>
        </authorList>
    </citation>
    <scope>NUCLEOTIDE SEQUENCE [LARGE SCALE GENOMIC DNA]</scope>
    <source>
        <strain evidence="3">cv. Yugu1</strain>
    </source>
</reference>
<dbReference type="eggNOG" id="KOG0987">
    <property type="taxonomic scope" value="Eukaryota"/>
</dbReference>
<dbReference type="OMA" id="YREPRFI"/>
<dbReference type="EnsemblPlants" id="KQL08254">
    <property type="protein sequence ID" value="KQL08254"/>
    <property type="gene ID" value="SETIT_004038mg"/>
</dbReference>
<feature type="region of interest" description="Disordered" evidence="1">
    <location>
        <begin position="218"/>
        <end position="247"/>
    </location>
</feature>
<dbReference type="AlphaFoldDB" id="K3XQ58"/>
<dbReference type="PANTHER" id="PTHR45786:SF68">
    <property type="entry name" value="OS02G0701800 PROTEIN"/>
    <property type="match status" value="1"/>
</dbReference>
<evidence type="ECO:0000256" key="1">
    <source>
        <dbReference type="SAM" id="MobiDB-lite"/>
    </source>
</evidence>
<dbReference type="InParanoid" id="K3XQ58"/>
<name>K3XQ58_SETIT</name>
<reference evidence="2" key="2">
    <citation type="submission" date="2018-08" db="UniProtKB">
        <authorList>
            <consortium name="EnsemblPlants"/>
        </authorList>
    </citation>
    <scope>IDENTIFICATION</scope>
    <source>
        <strain evidence="2">Yugu1</strain>
    </source>
</reference>
<organism evidence="2 3">
    <name type="scientific">Setaria italica</name>
    <name type="common">Foxtail millet</name>
    <name type="synonym">Panicum italicum</name>
    <dbReference type="NCBI Taxonomy" id="4555"/>
    <lineage>
        <taxon>Eukaryota</taxon>
        <taxon>Viridiplantae</taxon>
        <taxon>Streptophyta</taxon>
        <taxon>Embryophyta</taxon>
        <taxon>Tracheophyta</taxon>
        <taxon>Spermatophyta</taxon>
        <taxon>Magnoliopsida</taxon>
        <taxon>Liliopsida</taxon>
        <taxon>Poales</taxon>
        <taxon>Poaceae</taxon>
        <taxon>PACMAD clade</taxon>
        <taxon>Panicoideae</taxon>
        <taxon>Panicodae</taxon>
        <taxon>Paniceae</taxon>
        <taxon>Cenchrinae</taxon>
        <taxon>Setaria</taxon>
    </lineage>
</organism>
<evidence type="ECO:0000313" key="3">
    <source>
        <dbReference type="Proteomes" id="UP000004995"/>
    </source>
</evidence>
<dbReference type="HOGENOM" id="CLU_1126984_0_0_1"/>
<feature type="compositionally biased region" description="Basic and acidic residues" evidence="1">
    <location>
        <begin position="223"/>
        <end position="234"/>
    </location>
</feature>
<keyword evidence="3" id="KW-1185">Reference proteome</keyword>
<dbReference type="Gramene" id="KQL08254">
    <property type="protein sequence ID" value="KQL08254"/>
    <property type="gene ID" value="SETIT_004038mg"/>
</dbReference>
<accession>K3XQ58</accession>
<sequence>MASKGPEPFDGVYMNLPKKHHVLKKAKNCEFCNAKKFLGERPALCCRNGKVHIYVPEVLSELHRLFTSQTDKDARYFRKHIWYFNSHFSFTSFRFSIDRHLAYARGNGVYTFKAHGQIYHKLDPLVPGGKGPRHMQLYIYDTDDSIGYRVKTSPNLDENRIRLIRGILRDNPYIQVFTSLDDPYYIMAYHGCYDPLAYPLFFPCGETDWEDKTIVFRDPPPSKPKEEERFERGNRQVAAGERGGVVV</sequence>
<dbReference type="EMBL" id="AGNK02003430">
    <property type="status" value="NOT_ANNOTATED_CDS"/>
    <property type="molecule type" value="Genomic_DNA"/>
</dbReference>
<dbReference type="Proteomes" id="UP000004995">
    <property type="component" value="Unassembled WGS sequence"/>
</dbReference>
<protein>
    <recommendedName>
        <fullName evidence="4">Helitron helicase-like domain-containing protein</fullName>
    </recommendedName>
</protein>
<proteinExistence type="predicted"/>